<organism evidence="2 3">
    <name type="scientific">Ceutorhynchus assimilis</name>
    <name type="common">cabbage seed weevil</name>
    <dbReference type="NCBI Taxonomy" id="467358"/>
    <lineage>
        <taxon>Eukaryota</taxon>
        <taxon>Metazoa</taxon>
        <taxon>Ecdysozoa</taxon>
        <taxon>Arthropoda</taxon>
        <taxon>Hexapoda</taxon>
        <taxon>Insecta</taxon>
        <taxon>Pterygota</taxon>
        <taxon>Neoptera</taxon>
        <taxon>Endopterygota</taxon>
        <taxon>Coleoptera</taxon>
        <taxon>Polyphaga</taxon>
        <taxon>Cucujiformia</taxon>
        <taxon>Curculionidae</taxon>
        <taxon>Ceutorhynchinae</taxon>
        <taxon>Ceutorhynchus</taxon>
    </lineage>
</organism>
<protein>
    <submittedName>
        <fullName evidence="2">Uncharacterized protein</fullName>
    </submittedName>
</protein>
<dbReference type="Pfam" id="PF13896">
    <property type="entry name" value="Glyco_transf_49"/>
    <property type="match status" value="1"/>
</dbReference>
<feature type="transmembrane region" description="Helical" evidence="1">
    <location>
        <begin position="12"/>
        <end position="30"/>
    </location>
</feature>
<dbReference type="PANTHER" id="PTHR47412">
    <property type="entry name" value="FI01434P-RELATED"/>
    <property type="match status" value="1"/>
</dbReference>
<reference evidence="2" key="1">
    <citation type="submission" date="2022-01" db="EMBL/GenBank/DDBJ databases">
        <authorList>
            <person name="King R."/>
        </authorList>
    </citation>
    <scope>NUCLEOTIDE SEQUENCE</scope>
</reference>
<evidence type="ECO:0000313" key="3">
    <source>
        <dbReference type="Proteomes" id="UP001152799"/>
    </source>
</evidence>
<evidence type="ECO:0000256" key="1">
    <source>
        <dbReference type="SAM" id="Phobius"/>
    </source>
</evidence>
<keyword evidence="1" id="KW-1133">Transmembrane helix</keyword>
<dbReference type="EMBL" id="OU892282">
    <property type="protein sequence ID" value="CAH1132186.1"/>
    <property type="molecule type" value="Genomic_DNA"/>
</dbReference>
<keyword evidence="1" id="KW-0472">Membrane</keyword>
<keyword evidence="3" id="KW-1185">Reference proteome</keyword>
<proteinExistence type="predicted"/>
<dbReference type="Proteomes" id="UP001152799">
    <property type="component" value="Chromosome 6"/>
</dbReference>
<dbReference type="AlphaFoldDB" id="A0A9P0DIM6"/>
<sequence length="492" mass="56802">MGSLPRLRDGSLFYVVLGAVVTSFYFIVIGKLSTTRVVNLVDHNGGAANFSRRNSEYEEVCREWLDLMDQEELLNRNSSIIDESTEDVKETKNWDNSFEMSSHLRCDIKYKDKEVIQRGHYYAIYNYVRAEKEFGCTETITLTAPADFRFLDNVVPLVEKWMGPISIALYAPGHDFYTTLRAISYLRNCGTDLIRKYVTFHIFFDQAHTPAARNGSSILTLYTDLYNDCTALPPWAETNDTDMYKFQNNLLYPINVARNIAKLGAQTYFVFPSDIELYPTKNFIPLFMKFWKENPELFTPESRNVFVLPIFEILANETVPENKTQLMAMLATKTAQLFHEGVCTRCHKVIESDKWVAAPETEGLGVFSVGKRIGPHIVWEPFYVCTQKEPLWDERMTWEGQNNKMVQAFTMCVLNYDFHVLDNAFLIHKPGVKKKKVQMVRYGQVVKESSALLQKIAIELQELYGYNKKCGTKYIFQRPKPKPKVPVILPKT</sequence>
<name>A0A9P0DIM6_9CUCU</name>
<accession>A0A9P0DIM6</accession>
<keyword evidence="1" id="KW-0812">Transmembrane</keyword>
<evidence type="ECO:0000313" key="2">
    <source>
        <dbReference type="EMBL" id="CAH1132186.1"/>
    </source>
</evidence>
<gene>
    <name evidence="2" type="ORF">CEUTPL_LOCUS10716</name>
</gene>
<dbReference type="OrthoDB" id="9974378at2759"/>
<dbReference type="PANTHER" id="PTHR47412:SF1">
    <property type="entry name" value="FI01434P-RELATED"/>
    <property type="match status" value="1"/>
</dbReference>